<keyword evidence="6" id="KW-0830">Ubiquinone</keyword>
<gene>
    <name evidence="6" type="ORF">Pyrde_1476</name>
</gene>
<dbReference type="RefSeq" id="WP_231656712.1">
    <property type="nucleotide sequence ID" value="NZ_CP013011.1"/>
</dbReference>
<dbReference type="GO" id="GO:0009060">
    <property type="term" value="P:aerobic respiration"/>
    <property type="evidence" value="ECO:0007669"/>
    <property type="project" value="TreeGrafter"/>
</dbReference>
<dbReference type="GeneID" id="26099817"/>
<evidence type="ECO:0000256" key="1">
    <source>
        <dbReference type="ARBA" id="ARBA00004141"/>
    </source>
</evidence>
<dbReference type="AlphaFoldDB" id="A0A0P0N4L0"/>
<dbReference type="Pfam" id="PF00146">
    <property type="entry name" value="NADHdh"/>
    <property type="match status" value="1"/>
</dbReference>
<dbReference type="KEGG" id="pdl:Pyrde_1476"/>
<feature type="transmembrane region" description="Helical" evidence="5">
    <location>
        <begin position="20"/>
        <end position="42"/>
    </location>
</feature>
<dbReference type="HAMAP" id="MF_01350">
    <property type="entry name" value="NDH1_NuoH"/>
    <property type="match status" value="1"/>
</dbReference>
<feature type="transmembrane region" description="Helical" evidence="5">
    <location>
        <begin position="314"/>
        <end position="336"/>
    </location>
</feature>
<feature type="transmembrane region" description="Helical" evidence="5">
    <location>
        <begin position="123"/>
        <end position="147"/>
    </location>
</feature>
<reference evidence="6 7" key="1">
    <citation type="submission" date="2015-10" db="EMBL/GenBank/DDBJ databases">
        <title>Complete genome sequence of hyperthermophilic archaeon Pyrodictium delaneyi Su06.</title>
        <authorList>
            <person name="Jung J.-H."/>
            <person name="Lin J."/>
            <person name="Holden J.F."/>
            <person name="Park C.-S."/>
        </authorList>
    </citation>
    <scope>NUCLEOTIDE SEQUENCE [LARGE SCALE GENOMIC DNA]</scope>
    <source>
        <strain evidence="6 7">Su06</strain>
    </source>
</reference>
<evidence type="ECO:0000256" key="4">
    <source>
        <dbReference type="ARBA" id="ARBA00023136"/>
    </source>
</evidence>
<keyword evidence="4 5" id="KW-0472">Membrane</keyword>
<dbReference type="STRING" id="1273541.Pyrde_1476"/>
<sequence>MVFEAIADLLNVPAWLVRAVFAPLVYPGLLAFTLTVLFLIWAERKIAAKVQMRVGPYYVSPRIHGALQMLADGVRFAFQEIIVPLEAEKWSFILSPMFAFTIVALSFTVVPGGPGVYGFQTEFSMLVAYALITIAPILTIIMGWASSNKFAYIGAGREALVSITGEATILASMLAAAMMYGVLDFTSVVEKQINTGIIGLIANPIAALLFFIAVLLATDRVPFDLVLGEQEIVQGPYTEYTGLLFALTMAIDYAKLYVLMLMFTHLFLGGWMPFTDPLLGSITVLAKTIVLMLLAVFLRAVYARMRLDQVAAFFWSRLFPLALIAFAISAIVHPVFAR</sequence>
<feature type="transmembrane region" description="Helical" evidence="5">
    <location>
        <begin position="280"/>
        <end position="302"/>
    </location>
</feature>
<dbReference type="GO" id="GO:0003954">
    <property type="term" value="F:NADH dehydrogenase activity"/>
    <property type="evidence" value="ECO:0007669"/>
    <property type="project" value="TreeGrafter"/>
</dbReference>
<evidence type="ECO:0000256" key="3">
    <source>
        <dbReference type="ARBA" id="ARBA00022989"/>
    </source>
</evidence>
<organism evidence="6 7">
    <name type="scientific">Pyrodictium delaneyi</name>
    <dbReference type="NCBI Taxonomy" id="1273541"/>
    <lineage>
        <taxon>Archaea</taxon>
        <taxon>Thermoproteota</taxon>
        <taxon>Thermoprotei</taxon>
        <taxon>Desulfurococcales</taxon>
        <taxon>Pyrodictiaceae</taxon>
        <taxon>Pyrodictium</taxon>
    </lineage>
</organism>
<evidence type="ECO:0000313" key="6">
    <source>
        <dbReference type="EMBL" id="ALL01519.1"/>
    </source>
</evidence>
<keyword evidence="2 5" id="KW-0812">Transmembrane</keyword>
<dbReference type="GO" id="GO:0016020">
    <property type="term" value="C:membrane"/>
    <property type="evidence" value="ECO:0007669"/>
    <property type="project" value="UniProtKB-SubCell"/>
</dbReference>
<name>A0A0P0N4L0_9CREN</name>
<proteinExistence type="inferred from homology"/>
<feature type="transmembrane region" description="Helical" evidence="5">
    <location>
        <begin position="90"/>
        <end position="111"/>
    </location>
</feature>
<evidence type="ECO:0000256" key="5">
    <source>
        <dbReference type="SAM" id="Phobius"/>
    </source>
</evidence>
<dbReference type="EMBL" id="CP013011">
    <property type="protein sequence ID" value="ALL01519.1"/>
    <property type="molecule type" value="Genomic_DNA"/>
</dbReference>
<feature type="transmembrane region" description="Helical" evidence="5">
    <location>
        <begin position="195"/>
        <end position="217"/>
    </location>
</feature>
<evidence type="ECO:0000313" key="7">
    <source>
        <dbReference type="Proteomes" id="UP000058613"/>
    </source>
</evidence>
<accession>A0A0P0N4L0</accession>
<dbReference type="Proteomes" id="UP000058613">
    <property type="component" value="Chromosome"/>
</dbReference>
<protein>
    <submittedName>
        <fullName evidence="6">NADH-ubiquinone oxidoreductase chain H</fullName>
    </submittedName>
</protein>
<keyword evidence="3 5" id="KW-1133">Transmembrane helix</keyword>
<dbReference type="NCBIfam" id="NF004741">
    <property type="entry name" value="PRK06076.1-2"/>
    <property type="match status" value="1"/>
</dbReference>
<evidence type="ECO:0000256" key="2">
    <source>
        <dbReference type="ARBA" id="ARBA00022692"/>
    </source>
</evidence>
<feature type="transmembrane region" description="Helical" evidence="5">
    <location>
        <begin position="159"/>
        <end position="183"/>
    </location>
</feature>
<comment type="subcellular location">
    <subcellularLocation>
        <location evidence="1">Membrane</location>
        <topology evidence="1">Multi-pass membrane protein</topology>
    </subcellularLocation>
</comment>
<dbReference type="InterPro" id="IPR001694">
    <property type="entry name" value="NADH_UbQ_OxRdtase_su1/FPO"/>
</dbReference>
<dbReference type="PANTHER" id="PTHR11432:SF3">
    <property type="entry name" value="NADH-UBIQUINONE OXIDOREDUCTASE CHAIN 1"/>
    <property type="match status" value="1"/>
</dbReference>
<dbReference type="PANTHER" id="PTHR11432">
    <property type="entry name" value="NADH DEHYDROGENASE SUBUNIT 1"/>
    <property type="match status" value="1"/>
</dbReference>